<dbReference type="RefSeq" id="WP_264506457.1">
    <property type="nucleotide sequence ID" value="NZ_JAPDFL010000001.1"/>
</dbReference>
<evidence type="ECO:0000313" key="1">
    <source>
        <dbReference type="EMBL" id="MCW1933564.1"/>
    </source>
</evidence>
<reference evidence="1 2" key="1">
    <citation type="submission" date="2022-10" db="EMBL/GenBank/DDBJ databases">
        <title>Pararhodobacter sp. nov., isolated from marine algae.</title>
        <authorList>
            <person name="Choi B.J."/>
            <person name="Kim J.M."/>
            <person name="Lee J.K."/>
            <person name="Choi D.G."/>
            <person name="Jeon C.O."/>
        </authorList>
    </citation>
    <scope>NUCLEOTIDE SEQUENCE [LARGE SCALE GENOMIC DNA]</scope>
    <source>
        <strain evidence="1 2">ZQ420</strain>
    </source>
</reference>
<gene>
    <name evidence="1" type="ORF">OKW52_15190</name>
</gene>
<accession>A0ABT3H1A9</accession>
<evidence type="ECO:0000313" key="2">
    <source>
        <dbReference type="Proteomes" id="UP001208938"/>
    </source>
</evidence>
<keyword evidence="2" id="KW-1185">Reference proteome</keyword>
<evidence type="ECO:0008006" key="3">
    <source>
        <dbReference type="Google" id="ProtNLM"/>
    </source>
</evidence>
<protein>
    <recommendedName>
        <fullName evidence="3">DUF4123 domain-containing protein</fullName>
    </recommendedName>
</protein>
<proteinExistence type="predicted"/>
<sequence length="250" mass="27607">MTQSVSQDLVLLEGAGQFPQVTLQPVTGAGYLVLALEIDHRPPFLFGLASAAKRQATERLRAFAARQPDAHVFIALVIPPGRGAYLRRRPQIRPARFDLVLLVETATPEAAQTLQASDDCQALLAATAPLARRQAAFSATNIRHIGPVDHARQGVFLFNWFTAEDLDQNLAVWNYTAGWFTDQTGLDNSTVLQPQAGQAPDWPLVNHCRWEGLSDILPALIFKRSFRAYVLAHFAANRTAAMPVLYRLAR</sequence>
<dbReference type="EMBL" id="JAPDFL010000001">
    <property type="protein sequence ID" value="MCW1933564.1"/>
    <property type="molecule type" value="Genomic_DNA"/>
</dbReference>
<dbReference type="Proteomes" id="UP001208938">
    <property type="component" value="Unassembled WGS sequence"/>
</dbReference>
<name>A0ABT3H1A9_9RHOB</name>
<organism evidence="1 2">
    <name type="scientific">Pararhodobacter zhoushanensis</name>
    <dbReference type="NCBI Taxonomy" id="2479545"/>
    <lineage>
        <taxon>Bacteria</taxon>
        <taxon>Pseudomonadati</taxon>
        <taxon>Pseudomonadota</taxon>
        <taxon>Alphaproteobacteria</taxon>
        <taxon>Rhodobacterales</taxon>
        <taxon>Paracoccaceae</taxon>
        <taxon>Pararhodobacter</taxon>
    </lineage>
</organism>
<comment type="caution">
    <text evidence="1">The sequence shown here is derived from an EMBL/GenBank/DDBJ whole genome shotgun (WGS) entry which is preliminary data.</text>
</comment>